<protein>
    <recommendedName>
        <fullName evidence="3">Methyltransferase domain-containing protein</fullName>
    </recommendedName>
</protein>
<reference evidence="1 2" key="1">
    <citation type="journal article" date="2016" name="Nat. Commun.">
        <title>Thousands of microbial genomes shed light on interconnected biogeochemical processes in an aquifer system.</title>
        <authorList>
            <person name="Anantharaman K."/>
            <person name="Brown C.T."/>
            <person name="Hug L.A."/>
            <person name="Sharon I."/>
            <person name="Castelle C.J."/>
            <person name="Probst A.J."/>
            <person name="Thomas B.C."/>
            <person name="Singh A."/>
            <person name="Wilkins M.J."/>
            <person name="Karaoz U."/>
            <person name="Brodie E.L."/>
            <person name="Williams K.H."/>
            <person name="Hubbard S.S."/>
            <person name="Banfield J.F."/>
        </authorList>
    </citation>
    <scope>NUCLEOTIDE SEQUENCE [LARGE SCALE GENOMIC DNA]</scope>
</reference>
<organism evidence="1 2">
    <name type="scientific">Candidatus Harrisonbacteria bacterium RIFCSPLOWO2_02_FULL_41_13b</name>
    <dbReference type="NCBI Taxonomy" id="1798409"/>
    <lineage>
        <taxon>Bacteria</taxon>
        <taxon>Candidatus Harrisoniibacteriota</taxon>
    </lineage>
</organism>
<evidence type="ECO:0008006" key="3">
    <source>
        <dbReference type="Google" id="ProtNLM"/>
    </source>
</evidence>
<dbReference type="Proteomes" id="UP000177690">
    <property type="component" value="Unassembled WGS sequence"/>
</dbReference>
<dbReference type="SUPFAM" id="SSF53335">
    <property type="entry name" value="S-adenosyl-L-methionine-dependent methyltransferases"/>
    <property type="match status" value="1"/>
</dbReference>
<dbReference type="STRING" id="1798409.A3I24_03830"/>
<dbReference type="InterPro" id="IPR029063">
    <property type="entry name" value="SAM-dependent_MTases_sf"/>
</dbReference>
<evidence type="ECO:0000313" key="2">
    <source>
        <dbReference type="Proteomes" id="UP000177690"/>
    </source>
</evidence>
<name>A0A1G1ZR44_9BACT</name>
<evidence type="ECO:0000313" key="1">
    <source>
        <dbReference type="EMBL" id="OGY66656.1"/>
    </source>
</evidence>
<dbReference type="AlphaFoldDB" id="A0A1G1ZR44"/>
<accession>A0A1G1ZR44</accession>
<dbReference type="EMBL" id="MHJL01000038">
    <property type="protein sequence ID" value="OGY66656.1"/>
    <property type="molecule type" value="Genomic_DNA"/>
</dbReference>
<proteinExistence type="predicted"/>
<dbReference type="Gene3D" id="3.40.50.150">
    <property type="entry name" value="Vaccinia Virus protein VP39"/>
    <property type="match status" value="1"/>
</dbReference>
<sequence>MIIPNNADEIVRFFNSSEDNFLSLTPEELFFGINELLFPNRTMPWPLVWAYIAVAACEGWLRNESLHYGQPGQLMPMNRLYTFDNLSCELRRFKMGRATHKAVGQIYHHRYGIFNKDTLKGKFEALLTDLTFNTDHALGLIGRYLIVKKLLENALLGGKISTVASLACGAGEAVVNAVAAAQKKGLKVKTAFLDINDKALEMVEKQLVGLPPGDNAFYLVNVIKNQRWFSALPVDALELVGLIDYISDKHLIKFLRSLKNPRLKLLISCNILRKPGLTGELERFFLRHALQWPLYYRTEDQLRAIFQSAGYEKVRLISEPYSLFSVVVWFKQ</sequence>
<gene>
    <name evidence="1" type="ORF">A3I24_03830</name>
</gene>
<comment type="caution">
    <text evidence="1">The sequence shown here is derived from an EMBL/GenBank/DDBJ whole genome shotgun (WGS) entry which is preliminary data.</text>
</comment>